<dbReference type="KEGG" id="eli:ELI_07555"/>
<proteinExistence type="predicted"/>
<reference evidence="4" key="1">
    <citation type="journal article" date="2009" name="J. Bacteriol.">
        <title>Complete genome sequence of Erythrobacter litoralis HTCC2594.</title>
        <authorList>
            <person name="Oh H.M."/>
            <person name="Giovannoni S.J."/>
            <person name="Ferriera S."/>
            <person name="Johnson J."/>
            <person name="Cho J.C."/>
        </authorList>
    </citation>
    <scope>NUCLEOTIDE SEQUENCE [LARGE SCALE GENOMIC DNA]</scope>
    <source>
        <strain evidence="4">HTCC2594</strain>
    </source>
</reference>
<evidence type="ECO:0000256" key="1">
    <source>
        <dbReference type="SAM" id="MobiDB-lite"/>
    </source>
</evidence>
<keyword evidence="2" id="KW-1133">Transmembrane helix</keyword>
<dbReference type="STRING" id="314225.ELI_07555"/>
<dbReference type="RefSeq" id="WP_011414437.1">
    <property type="nucleotide sequence ID" value="NC_007722.1"/>
</dbReference>
<organism evidence="3 4">
    <name type="scientific">Erythrobacter litoralis (strain HTCC2594)</name>
    <dbReference type="NCBI Taxonomy" id="314225"/>
    <lineage>
        <taxon>Bacteria</taxon>
        <taxon>Pseudomonadati</taxon>
        <taxon>Pseudomonadota</taxon>
        <taxon>Alphaproteobacteria</taxon>
        <taxon>Sphingomonadales</taxon>
        <taxon>Erythrobacteraceae</taxon>
        <taxon>Erythrobacter/Porphyrobacter group</taxon>
        <taxon>Erythrobacter</taxon>
    </lineage>
</organism>
<dbReference type="EMBL" id="CP000157">
    <property type="protein sequence ID" value="ABC63603.1"/>
    <property type="molecule type" value="Genomic_DNA"/>
</dbReference>
<keyword evidence="4" id="KW-1185">Reference proteome</keyword>
<sequence>MGEGEETLVAAARTNRSAGRIARMGAVAVALLLLLGFLIVWLARERIADNIIGDLVQQYYLPATYEIESIGPAKQVLTDIVIGDPNDPDLTVERVEIKLRYRLGIPAIGRVSVTRPRLYGEITEDGLTFGSLDRVIFAESDEEPGLPDLDLQLIDGRARIDSPYGAIGIKAEGEGEVDDGFAGVMAAAAPTIDYEDCALRGASAYGSVSVAAGRPTFEGPLRLASLACEDSGTSLGKTDLQLAATGDATLDGVDASLAGDMQAPGSAIASARSATLDADVTWRDGRIVSQQTIALADASSEQARFATLDLSGSLRAASDFSQFQSDWDVEGEGVALGDGLAGQLAEARRATDGSLLAPLLARLERGLARQVQGGSLAADLSIRRSKGETSIAAPRVSLRGRGGEAVAAISRLQVLFGDSGLPRIAGNISTGGGDIPRIAGRMERSPAGATVFTLQMAPYSAEGSTLALPRLTVRQAGSGALRFDGLVQADGPLPGGEARGLAVPIDGSVDRSGALALWSGCTPVTFRRLAYVDLVLGSQSVTLCPPGGRAMLRYGPGGLDFAAGATSLRLSGELAGTPLQLASGPVGFAWPGEVVARDLDVVLGEADNAARFDITDLKADLGSDIAGTFAEADIRLDAVPLDLQGASGNWSYIGGVLRIDEGAFRLVDRSEHARFNPLDAEDATLTLEDSIILANAILREPNSQREVVDVAIRHNLANSQGFADLTVDGITFDGTLQPVDLSNLALGVIANARGTVTGTGRIDWNSDDVTSSGRFSSDSLDFAAAFGPVQGASGTVEFSDLLDLTTAPDQVLKVRSINPGIEVTDGEVRFALRGGELLAVEGGSWPFMGGTLIMRSVDLNFGREEVRRYVFEIVGLEAARFVEQLDLGNFAATGTFDGTISVVFDERGDGRIEDGLLISRPPGGNVSYVGELTYEDMGAFANFAFNALRSLDFRQMRVAVEGPLTGEIVTRVRFDGVSQGEGASSNFVTRRIASLPIRFNVNIRAPFYRLLTDIRSFYDPAYVRDPREIGLLDADGNRVRRSVTGEEAEPDIDPEDLIPDQPPIQDPESEDLP</sequence>
<accession>Q2N9N8</accession>
<feature type="transmembrane region" description="Helical" evidence="2">
    <location>
        <begin position="21"/>
        <end position="43"/>
    </location>
</feature>
<gene>
    <name evidence="3" type="ordered locus">ELI_07555</name>
</gene>
<dbReference type="HOGENOM" id="CLU_290677_0_0_5"/>
<evidence type="ECO:0000256" key="2">
    <source>
        <dbReference type="SAM" id="Phobius"/>
    </source>
</evidence>
<evidence type="ECO:0000313" key="4">
    <source>
        <dbReference type="Proteomes" id="UP000008808"/>
    </source>
</evidence>
<feature type="compositionally biased region" description="Acidic residues" evidence="1">
    <location>
        <begin position="1046"/>
        <end position="1058"/>
    </location>
</feature>
<keyword evidence="2" id="KW-0472">Membrane</keyword>
<dbReference type="eggNOG" id="COG2911">
    <property type="taxonomic scope" value="Bacteria"/>
</dbReference>
<name>Q2N9N8_ERYLH</name>
<keyword evidence="2" id="KW-0812">Transmembrane</keyword>
<feature type="region of interest" description="Disordered" evidence="1">
    <location>
        <begin position="1035"/>
        <end position="1073"/>
    </location>
</feature>
<protein>
    <submittedName>
        <fullName evidence="3">Exoprotein</fullName>
    </submittedName>
</protein>
<dbReference type="InterPro" id="IPR021730">
    <property type="entry name" value="YdbH"/>
</dbReference>
<evidence type="ECO:0000313" key="3">
    <source>
        <dbReference type="EMBL" id="ABC63603.1"/>
    </source>
</evidence>
<dbReference type="AlphaFoldDB" id="Q2N9N8"/>
<dbReference type="Proteomes" id="UP000008808">
    <property type="component" value="Chromosome"/>
</dbReference>
<dbReference type="Pfam" id="PF11739">
    <property type="entry name" value="YdbH-like"/>
    <property type="match status" value="1"/>
</dbReference>